<dbReference type="Gene3D" id="3.30.460.10">
    <property type="entry name" value="Beta Polymerase, domain 2"/>
    <property type="match status" value="1"/>
</dbReference>
<dbReference type="PANTHER" id="PTHR34822">
    <property type="entry name" value="GRPB DOMAIN PROTEIN (AFU_ORTHOLOGUE AFUA_1G01530)"/>
    <property type="match status" value="1"/>
</dbReference>
<dbReference type="InterPro" id="IPR007344">
    <property type="entry name" value="GrpB/CoaE"/>
</dbReference>
<proteinExistence type="predicted"/>
<dbReference type="Pfam" id="PF04229">
    <property type="entry name" value="GrpB"/>
    <property type="match status" value="1"/>
</dbReference>
<protein>
    <submittedName>
        <fullName evidence="1">GrpB family protein</fullName>
    </submittedName>
</protein>
<dbReference type="Proteomes" id="UP001521150">
    <property type="component" value="Unassembled WGS sequence"/>
</dbReference>
<comment type="caution">
    <text evidence="1">The sequence shown here is derived from an EMBL/GenBank/DDBJ whole genome shotgun (WGS) entry which is preliminary data.</text>
</comment>
<dbReference type="SUPFAM" id="SSF81301">
    <property type="entry name" value="Nucleotidyltransferase"/>
    <property type="match status" value="1"/>
</dbReference>
<organism evidence="1 2">
    <name type="scientific">Kibdelosporangium philippinense</name>
    <dbReference type="NCBI Taxonomy" id="211113"/>
    <lineage>
        <taxon>Bacteria</taxon>
        <taxon>Bacillati</taxon>
        <taxon>Actinomycetota</taxon>
        <taxon>Actinomycetes</taxon>
        <taxon>Pseudonocardiales</taxon>
        <taxon>Pseudonocardiaceae</taxon>
        <taxon>Kibdelosporangium</taxon>
    </lineage>
</organism>
<reference evidence="1 2" key="1">
    <citation type="submission" date="2021-12" db="EMBL/GenBank/DDBJ databases">
        <title>Genome sequence of Kibdelosporangium philippinense ATCC 49844.</title>
        <authorList>
            <person name="Fedorov E.A."/>
            <person name="Omeragic M."/>
            <person name="Shalygina K.F."/>
            <person name="Maclea K.S."/>
        </authorList>
    </citation>
    <scope>NUCLEOTIDE SEQUENCE [LARGE SCALE GENOMIC DNA]</scope>
    <source>
        <strain evidence="1 2">ATCC 49844</strain>
    </source>
</reference>
<keyword evidence="2" id="KW-1185">Reference proteome</keyword>
<name>A0ABS8ZS86_9PSEU</name>
<dbReference type="RefSeq" id="WP_233732578.1">
    <property type="nucleotide sequence ID" value="NZ_JAJVCN010000004.1"/>
</dbReference>
<evidence type="ECO:0000313" key="1">
    <source>
        <dbReference type="EMBL" id="MCE7010565.1"/>
    </source>
</evidence>
<evidence type="ECO:0000313" key="2">
    <source>
        <dbReference type="Proteomes" id="UP001521150"/>
    </source>
</evidence>
<dbReference type="PANTHER" id="PTHR34822:SF1">
    <property type="entry name" value="GRPB FAMILY PROTEIN"/>
    <property type="match status" value="1"/>
</dbReference>
<accession>A0ABS8ZS86</accession>
<dbReference type="EMBL" id="JAJVCN010000004">
    <property type="protein sequence ID" value="MCE7010565.1"/>
    <property type="molecule type" value="Genomic_DNA"/>
</dbReference>
<dbReference type="InterPro" id="IPR043519">
    <property type="entry name" value="NT_sf"/>
</dbReference>
<gene>
    <name evidence="1" type="ORF">LWC34_48350</name>
</gene>
<sequence>MPEERMSRDEEYLAALVSDAPAPYSVKVVVADYDPLWPSWFAEEADKIRTALGAVAVRVEHVGSTSVPGLAAKPIIDIALEVPDSSQEDTYVPALLAAGYDLEIREPEDHQHRCFTTRVERGHKRDVNLHTYTAGCVEFDLYAVFRDWLRTHDDGRLLYQTTKQELAKRDWKYVQNYADSKSDVIQAIRARAGVPDRSCRLY</sequence>